<gene>
    <name evidence="2" type="ORF">GSF22_03170</name>
</gene>
<dbReference type="PANTHER" id="PTHR43283:SF3">
    <property type="entry name" value="BETA-LACTAMASE FAMILY PROTEIN (AFU_ORTHOLOGUE AFUA_5G07500)"/>
    <property type="match status" value="1"/>
</dbReference>
<dbReference type="Pfam" id="PF00144">
    <property type="entry name" value="Beta-lactamase"/>
    <property type="match status" value="1"/>
</dbReference>
<keyword evidence="3" id="KW-1185">Reference proteome</keyword>
<dbReference type="Gene3D" id="3.40.710.10">
    <property type="entry name" value="DD-peptidase/beta-lactamase superfamily"/>
    <property type="match status" value="1"/>
</dbReference>
<proteinExistence type="predicted"/>
<protein>
    <submittedName>
        <fullName evidence="2">Serine hydrolase</fullName>
    </submittedName>
</protein>
<accession>A0ABS3VKH3</accession>
<comment type="caution">
    <text evidence="2">The sequence shown here is derived from an EMBL/GenBank/DDBJ whole genome shotgun (WGS) entry which is preliminary data.</text>
</comment>
<reference evidence="2 3" key="1">
    <citation type="submission" date="2019-12" db="EMBL/GenBank/DDBJ databases">
        <title>Whole genome sequencing of endophytic Actinobacterium Micromonospora sp. MPMI6T.</title>
        <authorList>
            <person name="Evv R."/>
            <person name="Podile A.R."/>
        </authorList>
    </citation>
    <scope>NUCLEOTIDE SEQUENCE [LARGE SCALE GENOMIC DNA]</scope>
    <source>
        <strain evidence="2 3">MPMI6</strain>
    </source>
</reference>
<organism evidence="2 3">
    <name type="scientific">Micromonospora echinofusca</name>
    <dbReference type="NCBI Taxonomy" id="47858"/>
    <lineage>
        <taxon>Bacteria</taxon>
        <taxon>Bacillati</taxon>
        <taxon>Actinomycetota</taxon>
        <taxon>Actinomycetes</taxon>
        <taxon>Micromonosporales</taxon>
        <taxon>Micromonosporaceae</taxon>
        <taxon>Micromonospora</taxon>
    </lineage>
</organism>
<sequence>MPTTHRSPYPELARLLDAVIDDAVGEQRVVGTAVLVAHRGEVVYSRHAGWADREAGVPVAPGHVFRLASMTKPVVSAAALALVDRGALTLDTPVHEVLPYFRPRLADGSEPTITLRQLLAHTSGLSYGFLSPDNEPYRSAGVSDGGDASGITLTENLRRLAGVPLMFAPDSEWGYSLGTDVAGAMVEAVTGEPLADAVARLVTGPLGMTDTAFVATDPARLTAAYADPDRPGRPARRMAATDQVPMPFGGPIHYAPARATDPTAFPSGGMGMVGTAPDYLAFLEAVRTGGAPVLSPASAEAISTDAVPGHTVHVGPGMGFGLGFAVVRDQQDAGSVRPTGSYGWGGVYGTNAFVDPHADLSVVALTNTALEGLFGAYVTEVETAVYRGLDG</sequence>
<dbReference type="GO" id="GO:0016787">
    <property type="term" value="F:hydrolase activity"/>
    <property type="evidence" value="ECO:0007669"/>
    <property type="project" value="UniProtKB-KW"/>
</dbReference>
<keyword evidence="2" id="KW-0378">Hydrolase</keyword>
<evidence type="ECO:0000313" key="2">
    <source>
        <dbReference type="EMBL" id="MBO4205012.1"/>
    </source>
</evidence>
<dbReference type="InterPro" id="IPR001466">
    <property type="entry name" value="Beta-lactam-related"/>
</dbReference>
<dbReference type="InterPro" id="IPR012338">
    <property type="entry name" value="Beta-lactam/transpept-like"/>
</dbReference>
<name>A0ABS3VKH3_MICEH</name>
<dbReference type="PANTHER" id="PTHR43283">
    <property type="entry name" value="BETA-LACTAMASE-RELATED"/>
    <property type="match status" value="1"/>
</dbReference>
<evidence type="ECO:0000313" key="3">
    <source>
        <dbReference type="Proteomes" id="UP000823521"/>
    </source>
</evidence>
<feature type="domain" description="Beta-lactamase-related" evidence="1">
    <location>
        <begin position="16"/>
        <end position="370"/>
    </location>
</feature>
<dbReference type="Proteomes" id="UP000823521">
    <property type="component" value="Unassembled WGS sequence"/>
</dbReference>
<evidence type="ECO:0000259" key="1">
    <source>
        <dbReference type="Pfam" id="PF00144"/>
    </source>
</evidence>
<dbReference type="InterPro" id="IPR050789">
    <property type="entry name" value="Diverse_Enzym_Activities"/>
</dbReference>
<dbReference type="EMBL" id="WVUH01000012">
    <property type="protein sequence ID" value="MBO4205012.1"/>
    <property type="molecule type" value="Genomic_DNA"/>
</dbReference>
<dbReference type="SUPFAM" id="SSF56601">
    <property type="entry name" value="beta-lactamase/transpeptidase-like"/>
    <property type="match status" value="1"/>
</dbReference>